<dbReference type="Proteomes" id="UP001221686">
    <property type="component" value="Unassembled WGS sequence"/>
</dbReference>
<evidence type="ECO:0000256" key="5">
    <source>
        <dbReference type="SAM" id="MobiDB-lite"/>
    </source>
</evidence>
<evidence type="ECO:0000256" key="1">
    <source>
        <dbReference type="ARBA" id="ARBA00022617"/>
    </source>
</evidence>
<evidence type="ECO:0000313" key="8">
    <source>
        <dbReference type="Proteomes" id="UP001221686"/>
    </source>
</evidence>
<comment type="caution">
    <text evidence="7">The sequence shown here is derived from an EMBL/GenBank/DDBJ whole genome shotgun (WGS) entry which is preliminary data.</text>
</comment>
<keyword evidence="1 4" id="KW-0349">Heme</keyword>
<feature type="domain" description="Cytochrome c" evidence="6">
    <location>
        <begin position="31"/>
        <end position="117"/>
    </location>
</feature>
<dbReference type="InterPro" id="IPR036909">
    <property type="entry name" value="Cyt_c-like_dom_sf"/>
</dbReference>
<keyword evidence="2 4" id="KW-0479">Metal-binding</keyword>
<proteinExistence type="predicted"/>
<keyword evidence="8" id="KW-1185">Reference proteome</keyword>
<dbReference type="InterPro" id="IPR009056">
    <property type="entry name" value="Cyt_c-like_dom"/>
</dbReference>
<accession>A0ABT5E0Z1</accession>
<dbReference type="EMBL" id="JAQNDL010000002">
    <property type="protein sequence ID" value="MDC0719547.1"/>
    <property type="molecule type" value="Genomic_DNA"/>
</dbReference>
<dbReference type="RefSeq" id="WP_272088054.1">
    <property type="nucleotide sequence ID" value="NZ_JAQNDL010000002.1"/>
</dbReference>
<protein>
    <submittedName>
        <fullName evidence="7">C-type cytochrome</fullName>
    </submittedName>
</protein>
<evidence type="ECO:0000256" key="3">
    <source>
        <dbReference type="ARBA" id="ARBA00023004"/>
    </source>
</evidence>
<evidence type="ECO:0000259" key="6">
    <source>
        <dbReference type="PROSITE" id="PS51007"/>
    </source>
</evidence>
<dbReference type="Gene3D" id="1.10.760.10">
    <property type="entry name" value="Cytochrome c-like domain"/>
    <property type="match status" value="1"/>
</dbReference>
<dbReference type="PROSITE" id="PS51257">
    <property type="entry name" value="PROKAR_LIPOPROTEIN"/>
    <property type="match status" value="1"/>
</dbReference>
<dbReference type="Pfam" id="PF00034">
    <property type="entry name" value="Cytochrom_C"/>
    <property type="match status" value="1"/>
</dbReference>
<dbReference type="SUPFAM" id="SSF46626">
    <property type="entry name" value="Cytochrome c"/>
    <property type="match status" value="1"/>
</dbReference>
<gene>
    <name evidence="7" type="ORF">POL25_21760</name>
</gene>
<evidence type="ECO:0000313" key="7">
    <source>
        <dbReference type="EMBL" id="MDC0719547.1"/>
    </source>
</evidence>
<sequence>MERRGLTGALGLLLVAAGCEPRIELKPGDPELVRAARQLFDGRCANCHGPRGRGDGPAGRALSPRPRDFGDAAWQASVDDARLRQVIVGGGAAVGLSSHMQSNPDLADSPVLVGELIRIVRACAEGQGAKDMSPETAKQAP</sequence>
<evidence type="ECO:0000256" key="2">
    <source>
        <dbReference type="ARBA" id="ARBA00022723"/>
    </source>
</evidence>
<dbReference type="PROSITE" id="PS51007">
    <property type="entry name" value="CYTC"/>
    <property type="match status" value="1"/>
</dbReference>
<name>A0ABT5E0Z1_9BACT</name>
<feature type="region of interest" description="Disordered" evidence="5">
    <location>
        <begin position="47"/>
        <end position="68"/>
    </location>
</feature>
<organism evidence="7 8">
    <name type="scientific">Nannocystis bainbridge</name>
    <dbReference type="NCBI Taxonomy" id="2995303"/>
    <lineage>
        <taxon>Bacteria</taxon>
        <taxon>Pseudomonadati</taxon>
        <taxon>Myxococcota</taxon>
        <taxon>Polyangia</taxon>
        <taxon>Nannocystales</taxon>
        <taxon>Nannocystaceae</taxon>
        <taxon>Nannocystis</taxon>
    </lineage>
</organism>
<reference evidence="7 8" key="1">
    <citation type="submission" date="2022-11" db="EMBL/GenBank/DDBJ databases">
        <title>Minimal conservation of predation-associated metabolite biosynthetic gene clusters underscores biosynthetic potential of Myxococcota including descriptions for ten novel species: Archangium lansinium sp. nov., Myxococcus landrumus sp. nov., Nannocystis bai.</title>
        <authorList>
            <person name="Ahearne A."/>
            <person name="Stevens C."/>
            <person name="Dowd S."/>
        </authorList>
    </citation>
    <scope>NUCLEOTIDE SEQUENCE [LARGE SCALE GENOMIC DNA]</scope>
    <source>
        <strain evidence="7 8">BB15-2</strain>
    </source>
</reference>
<evidence type="ECO:0000256" key="4">
    <source>
        <dbReference type="PROSITE-ProRule" id="PRU00433"/>
    </source>
</evidence>
<keyword evidence="3 4" id="KW-0408">Iron</keyword>